<dbReference type="AlphaFoldDB" id="A0A9R0I5M6"/>
<dbReference type="KEGG" id="soe:110783140"/>
<evidence type="ECO:0000313" key="1">
    <source>
        <dbReference type="Proteomes" id="UP000813463"/>
    </source>
</evidence>
<evidence type="ECO:0000313" key="2">
    <source>
        <dbReference type="RefSeq" id="XP_021843136.1"/>
    </source>
</evidence>
<dbReference type="GO" id="GO:0042793">
    <property type="term" value="P:plastid transcription"/>
    <property type="evidence" value="ECO:0007669"/>
    <property type="project" value="InterPro"/>
</dbReference>
<reference evidence="3" key="2">
    <citation type="journal article" date="2024" name="Nat. Commun.">
        <title>Architecture of the spinach plastid-encoded RNA polymerase.</title>
        <authorList>
            <person name="Wang T."/>
            <person name="Wang G.L."/>
            <person name="Fang Y."/>
            <person name="Zhang Y."/>
            <person name="Peng W."/>
            <person name="Zhou Y."/>
            <person name="Zhang A."/>
            <person name="Yu L.J."/>
            <person name="Lu C."/>
        </authorList>
    </citation>
    <scope>STRUCTURE BY ELECTRON MICROSCOPY (3.16 ANGSTROMS)</scope>
</reference>
<protein>
    <submittedName>
        <fullName evidence="2">Protein PLASTID TRANSCRIPTIONALLY ACTIVE 7</fullName>
    </submittedName>
</protein>
<gene>
    <name evidence="2" type="primary">LOC110783140</name>
</gene>
<proteinExistence type="evidence at protein level"/>
<dbReference type="EMDB" id="EMD-38799"/>
<keyword evidence="1" id="KW-1185">Reference proteome</keyword>
<keyword evidence="3" id="KW-0002">3D-structure</keyword>
<organism evidence="1 2">
    <name type="scientific">Spinacia oleracea</name>
    <name type="common">Spinach</name>
    <dbReference type="NCBI Taxonomy" id="3562"/>
    <lineage>
        <taxon>Eukaryota</taxon>
        <taxon>Viridiplantae</taxon>
        <taxon>Streptophyta</taxon>
        <taxon>Embryophyta</taxon>
        <taxon>Tracheophyta</taxon>
        <taxon>Spermatophyta</taxon>
        <taxon>Magnoliopsida</taxon>
        <taxon>eudicotyledons</taxon>
        <taxon>Gunneridae</taxon>
        <taxon>Pentapetalae</taxon>
        <taxon>Caryophyllales</taxon>
        <taxon>Chenopodiaceae</taxon>
        <taxon>Chenopodioideae</taxon>
        <taxon>Anserineae</taxon>
        <taxon>Spinacia</taxon>
    </lineage>
</organism>
<sequence>MSLSLSSLPFNSLLPLSSSTKFEAGPIILRPLGFSIRSQAKPKSRSPVQNGRQVWRRRKLSKKDVFMEAKLERVPFLEEQMRKVNEGGGVMAGDIDRLMKSEDNRFAFVNEIAAEATAYVNNNRDEYGHKKAIHHVLSNRMNDAGFARPEAYLETEPFSPGPTYLKENFY</sequence>
<dbReference type="PANTHER" id="PTHR37257">
    <property type="entry name" value="PROTEIN PLASTID TRANSCRIPTIONALLY ACTIVE 7"/>
    <property type="match status" value="1"/>
</dbReference>
<dbReference type="RefSeq" id="XP_021843136.1">
    <property type="nucleotide sequence ID" value="XM_021987444.2"/>
</dbReference>
<dbReference type="PANTHER" id="PTHR37257:SF1">
    <property type="entry name" value="PROTEIN PLASTID TRANSCRIPTIONALLY ACTIVE 7"/>
    <property type="match status" value="1"/>
</dbReference>
<dbReference type="OrthoDB" id="1915194at2759"/>
<reference evidence="2" key="3">
    <citation type="submission" date="2025-08" db="UniProtKB">
        <authorList>
            <consortium name="RefSeq"/>
        </authorList>
    </citation>
    <scope>IDENTIFICATION</scope>
    <source>
        <tissue evidence="2">Leaf</tissue>
    </source>
</reference>
<dbReference type="GeneID" id="110783140"/>
<dbReference type="GO" id="GO:0000427">
    <property type="term" value="C:plastid-encoded plastid RNA polymerase complex"/>
    <property type="evidence" value="ECO:0007669"/>
    <property type="project" value="InterPro"/>
</dbReference>
<dbReference type="SMR" id="A0A9R0I5M6"/>
<evidence type="ECO:0007829" key="3">
    <source>
        <dbReference type="PDB" id="8XZV"/>
    </source>
</evidence>
<dbReference type="Proteomes" id="UP000813463">
    <property type="component" value="Chromosome 3"/>
</dbReference>
<dbReference type="InterPro" id="IPR038958">
    <property type="entry name" value="PTAC7"/>
</dbReference>
<name>A0A9R0I5M6_SPIOL</name>
<accession>A0A9R0I5M6</accession>
<dbReference type="PDB" id="8XZV">
    <property type="method" value="EM"/>
    <property type="resolution" value="3.16 A"/>
    <property type="chains" value="P=1-170"/>
</dbReference>
<reference evidence="1" key="1">
    <citation type="journal article" date="2021" name="Nat. Commun.">
        <title>Genomic analyses provide insights into spinach domestication and the genetic basis of agronomic traits.</title>
        <authorList>
            <person name="Cai X."/>
            <person name="Sun X."/>
            <person name="Xu C."/>
            <person name="Sun H."/>
            <person name="Wang X."/>
            <person name="Ge C."/>
            <person name="Zhang Z."/>
            <person name="Wang Q."/>
            <person name="Fei Z."/>
            <person name="Jiao C."/>
            <person name="Wang Q."/>
        </authorList>
    </citation>
    <scope>NUCLEOTIDE SEQUENCE [LARGE SCALE GENOMIC DNA]</scope>
    <source>
        <strain evidence="1">cv. Varoflay</strain>
    </source>
</reference>